<comment type="caution">
    <text evidence="3">The sequence shown here is derived from an EMBL/GenBank/DDBJ whole genome shotgun (WGS) entry which is preliminary data.</text>
</comment>
<name>A0A1F8FTX1_9BACT</name>
<dbReference type="PANTHER" id="PTHR48100:SF10">
    <property type="entry name" value="2-CARBOXY-D-ARABINITOL-1-PHOSPHATASE-RELATED"/>
    <property type="match status" value="1"/>
</dbReference>
<feature type="active site" description="Tele-phosphohistidine intermediate" evidence="1">
    <location>
        <position position="15"/>
    </location>
</feature>
<proteinExistence type="predicted"/>
<dbReference type="GO" id="GO:0016791">
    <property type="term" value="F:phosphatase activity"/>
    <property type="evidence" value="ECO:0007669"/>
    <property type="project" value="TreeGrafter"/>
</dbReference>
<dbReference type="EMBL" id="MGJY01000008">
    <property type="protein sequence ID" value="OGN16623.1"/>
    <property type="molecule type" value="Genomic_DNA"/>
</dbReference>
<dbReference type="SMART" id="SM00855">
    <property type="entry name" value="PGAM"/>
    <property type="match status" value="1"/>
</dbReference>
<dbReference type="InterPro" id="IPR029033">
    <property type="entry name" value="His_PPase_superfam"/>
</dbReference>
<evidence type="ECO:0000256" key="1">
    <source>
        <dbReference type="PIRSR" id="PIRSR613078-1"/>
    </source>
</evidence>
<feature type="binding site" evidence="2">
    <location>
        <position position="72"/>
    </location>
    <ligand>
        <name>substrate</name>
    </ligand>
</feature>
<accession>A0A1F8FTX1</accession>
<reference evidence="3 4" key="1">
    <citation type="journal article" date="2016" name="Nat. Commun.">
        <title>Thousands of microbial genomes shed light on interconnected biogeochemical processes in an aquifer system.</title>
        <authorList>
            <person name="Anantharaman K."/>
            <person name="Brown C.T."/>
            <person name="Hug L.A."/>
            <person name="Sharon I."/>
            <person name="Castelle C.J."/>
            <person name="Probst A.J."/>
            <person name="Thomas B.C."/>
            <person name="Singh A."/>
            <person name="Wilkins M.J."/>
            <person name="Karaoz U."/>
            <person name="Brodie E.L."/>
            <person name="Williams K.H."/>
            <person name="Hubbard S.S."/>
            <person name="Banfield J.F."/>
        </authorList>
    </citation>
    <scope>NUCLEOTIDE SEQUENCE [LARGE SCALE GENOMIC DNA]</scope>
</reference>
<gene>
    <name evidence="3" type="ORF">A3C81_01410</name>
</gene>
<dbReference type="Proteomes" id="UP000177796">
    <property type="component" value="Unassembled WGS sequence"/>
</dbReference>
<evidence type="ECO:0000313" key="3">
    <source>
        <dbReference type="EMBL" id="OGN16623.1"/>
    </source>
</evidence>
<evidence type="ECO:0000313" key="4">
    <source>
        <dbReference type="Proteomes" id="UP000177796"/>
    </source>
</evidence>
<sequence>MKPEKDVRYIFLARHGATRANEEGICQGIRLNQTLSPNGEIQAEKLGSFLRSYCLVKDIGPPLYFISSPLRRAQETKCIVQKAFHDTRYASISTIHNGFQEIDHGEWDGRTWGEIQAHYPDLYETWENDIGALQFPNGESVRQARHRIISLFKQLMTWRPRTSNILIVAHGGTNHIILSYVLKTNNLMGFRQDNAALNVIEYHPQQKSFRVALLNSTAHLL</sequence>
<dbReference type="InterPro" id="IPR013078">
    <property type="entry name" value="His_Pase_superF_clade-1"/>
</dbReference>
<dbReference type="InterPro" id="IPR050275">
    <property type="entry name" value="PGM_Phosphatase"/>
</dbReference>
<dbReference type="Pfam" id="PF00300">
    <property type="entry name" value="His_Phos_1"/>
    <property type="match status" value="1"/>
</dbReference>
<protein>
    <recommendedName>
        <fullName evidence="5">Alpha-ribazole phosphatase</fullName>
    </recommendedName>
</protein>
<dbReference type="CDD" id="cd07067">
    <property type="entry name" value="HP_PGM_like"/>
    <property type="match status" value="1"/>
</dbReference>
<dbReference type="SUPFAM" id="SSF53254">
    <property type="entry name" value="Phosphoglycerate mutase-like"/>
    <property type="match status" value="1"/>
</dbReference>
<dbReference type="PANTHER" id="PTHR48100">
    <property type="entry name" value="BROAD-SPECIFICITY PHOSPHATASE YOR283W-RELATED"/>
    <property type="match status" value="1"/>
</dbReference>
<feature type="binding site" evidence="2">
    <location>
        <begin position="14"/>
        <end position="21"/>
    </location>
    <ligand>
        <name>substrate</name>
    </ligand>
</feature>
<dbReference type="PIRSF" id="PIRSF000709">
    <property type="entry name" value="6PFK_2-Ptase"/>
    <property type="match status" value="1"/>
</dbReference>
<organism evidence="3 4">
    <name type="scientific">Candidatus Yanofskybacteria bacterium RIFCSPHIGHO2_02_FULL_46_19</name>
    <dbReference type="NCBI Taxonomy" id="1802684"/>
    <lineage>
        <taxon>Bacteria</taxon>
        <taxon>Candidatus Yanofskyibacteriota</taxon>
    </lineage>
</organism>
<dbReference type="AlphaFoldDB" id="A0A1F8FTX1"/>
<evidence type="ECO:0000256" key="2">
    <source>
        <dbReference type="PIRSR" id="PIRSR613078-2"/>
    </source>
</evidence>
<feature type="active site" description="Proton donor/acceptor" evidence="1">
    <location>
        <position position="101"/>
    </location>
</feature>
<evidence type="ECO:0008006" key="5">
    <source>
        <dbReference type="Google" id="ProtNLM"/>
    </source>
</evidence>
<dbReference type="Gene3D" id="3.40.50.1240">
    <property type="entry name" value="Phosphoglycerate mutase-like"/>
    <property type="match status" value="1"/>
</dbReference>